<protein>
    <submittedName>
        <fullName evidence="1">Pimeloyl-ACP methyl ester carboxylesterase</fullName>
    </submittedName>
</protein>
<proteinExistence type="predicted"/>
<comment type="caution">
    <text evidence="1">The sequence shown here is derived from an EMBL/GenBank/DDBJ whole genome shotgun (WGS) entry which is preliminary data.</text>
</comment>
<evidence type="ECO:0000313" key="1">
    <source>
        <dbReference type="EMBL" id="MBB5182157.1"/>
    </source>
</evidence>
<dbReference type="InterPro" id="IPR029058">
    <property type="entry name" value="AB_hydrolase_fold"/>
</dbReference>
<dbReference type="Proteomes" id="UP000539953">
    <property type="component" value="Unassembled WGS sequence"/>
</dbReference>
<gene>
    <name evidence="1" type="ORF">HNQ47_000160</name>
</gene>
<evidence type="ECO:0000313" key="2">
    <source>
        <dbReference type="Proteomes" id="UP000539953"/>
    </source>
</evidence>
<dbReference type="EMBL" id="JACHHK010000001">
    <property type="protein sequence ID" value="MBB5182157.1"/>
    <property type="molecule type" value="Genomic_DNA"/>
</dbReference>
<keyword evidence="2" id="KW-1185">Reference proteome</keyword>
<organism evidence="1 2">
    <name type="scientific">Catenisphaera adipataccumulans</name>
    <dbReference type="NCBI Taxonomy" id="700500"/>
    <lineage>
        <taxon>Bacteria</taxon>
        <taxon>Bacillati</taxon>
        <taxon>Bacillota</taxon>
        <taxon>Erysipelotrichia</taxon>
        <taxon>Erysipelotrichales</taxon>
        <taxon>Erysipelotrichaceae</taxon>
        <taxon>Catenisphaera</taxon>
    </lineage>
</organism>
<accession>A0A7W8CV10</accession>
<dbReference type="AlphaFoldDB" id="A0A7W8CV10"/>
<sequence length="118" mass="13493">MAAKDTKSFIALNQKLLDHAMNIDVRKYGMKYQVPVGFISGSQDWTTPAECTQSYYDSIAAPAKQIKFIDGCGHYPQYEDTDIFCKTLRNMLEDLTTDIIHTKCPTHFSERQECSRCI</sequence>
<dbReference type="SUPFAM" id="SSF53474">
    <property type="entry name" value="alpha/beta-Hydrolases"/>
    <property type="match status" value="1"/>
</dbReference>
<dbReference type="Gene3D" id="3.40.50.1820">
    <property type="entry name" value="alpha/beta hydrolase"/>
    <property type="match status" value="1"/>
</dbReference>
<name>A0A7W8CV10_9FIRM</name>
<reference evidence="1 2" key="1">
    <citation type="submission" date="2020-08" db="EMBL/GenBank/DDBJ databases">
        <title>Genomic Encyclopedia of Type Strains, Phase IV (KMG-IV): sequencing the most valuable type-strain genomes for metagenomic binning, comparative biology and taxonomic classification.</title>
        <authorList>
            <person name="Goeker M."/>
        </authorList>
    </citation>
    <scope>NUCLEOTIDE SEQUENCE [LARGE SCALE GENOMIC DNA]</scope>
    <source>
        <strain evidence="1 2">DSM 25799</strain>
    </source>
</reference>